<gene>
    <name evidence="2" type="ORF">MNOR_LOCUS32538</name>
</gene>
<accession>A0AAV2S5M5</accession>
<evidence type="ECO:0000313" key="2">
    <source>
        <dbReference type="EMBL" id="CAL4160738.1"/>
    </source>
</evidence>
<protein>
    <recommendedName>
        <fullName evidence="1">Reverse transcriptase domain-containing protein</fullName>
    </recommendedName>
</protein>
<dbReference type="PROSITE" id="PS50878">
    <property type="entry name" value="RT_POL"/>
    <property type="match status" value="1"/>
</dbReference>
<keyword evidence="3" id="KW-1185">Reference proteome</keyword>
<sequence length="284" mass="32892">MIKKIKKPSARDFRPIALLNVSYKIYMSFIREEIENHLRRNNQIRDNQIGFTEGGRIEYNHFILQYIVEKIMKGEELEEKFLVKGDKIRIDSKKVNKIELVVVALDYKKAYDSIDRKSLIETLIKYKIDPIVIDLIAKMYRKDKTKIKMLGVEEEIDITSGIRQGCTVSMELFKLVTYEIIRKLEEQGNNLIIEGANFSSLFFADDNLMITRSVEEAEENIRIITKISKEFGLEINESKSKVLIYKKVQKEDINKVGGIEVVRSLRYLGLEGRGVRGEGSKGES</sequence>
<dbReference type="InterPro" id="IPR043128">
    <property type="entry name" value="Rev_trsase/Diguanyl_cyclase"/>
</dbReference>
<dbReference type="EMBL" id="CAXKWB010044478">
    <property type="protein sequence ID" value="CAL4160738.1"/>
    <property type="molecule type" value="Genomic_DNA"/>
</dbReference>
<dbReference type="CDD" id="cd01650">
    <property type="entry name" value="RT_nLTR_like"/>
    <property type="match status" value="1"/>
</dbReference>
<dbReference type="GO" id="GO:0071897">
    <property type="term" value="P:DNA biosynthetic process"/>
    <property type="evidence" value="ECO:0007669"/>
    <property type="project" value="UniProtKB-ARBA"/>
</dbReference>
<dbReference type="Gene3D" id="3.30.70.270">
    <property type="match status" value="1"/>
</dbReference>
<dbReference type="AlphaFoldDB" id="A0AAV2S5M5"/>
<dbReference type="Proteomes" id="UP001497623">
    <property type="component" value="Unassembled WGS sequence"/>
</dbReference>
<comment type="caution">
    <text evidence="2">The sequence shown here is derived from an EMBL/GenBank/DDBJ whole genome shotgun (WGS) entry which is preliminary data.</text>
</comment>
<feature type="domain" description="Reverse transcriptase" evidence="1">
    <location>
        <begin position="1"/>
        <end position="261"/>
    </location>
</feature>
<dbReference type="PANTHER" id="PTHR47027:SF20">
    <property type="entry name" value="REVERSE TRANSCRIPTASE-LIKE PROTEIN WITH RNA-DIRECTED DNA POLYMERASE DOMAIN"/>
    <property type="match status" value="1"/>
</dbReference>
<dbReference type="InterPro" id="IPR000477">
    <property type="entry name" value="RT_dom"/>
</dbReference>
<dbReference type="PANTHER" id="PTHR47027">
    <property type="entry name" value="REVERSE TRANSCRIPTASE DOMAIN-CONTAINING PROTEIN"/>
    <property type="match status" value="1"/>
</dbReference>
<dbReference type="Pfam" id="PF00078">
    <property type="entry name" value="RVT_1"/>
    <property type="match status" value="1"/>
</dbReference>
<organism evidence="2 3">
    <name type="scientific">Meganyctiphanes norvegica</name>
    <name type="common">Northern krill</name>
    <name type="synonym">Thysanopoda norvegica</name>
    <dbReference type="NCBI Taxonomy" id="48144"/>
    <lineage>
        <taxon>Eukaryota</taxon>
        <taxon>Metazoa</taxon>
        <taxon>Ecdysozoa</taxon>
        <taxon>Arthropoda</taxon>
        <taxon>Crustacea</taxon>
        <taxon>Multicrustacea</taxon>
        <taxon>Malacostraca</taxon>
        <taxon>Eumalacostraca</taxon>
        <taxon>Eucarida</taxon>
        <taxon>Euphausiacea</taxon>
        <taxon>Euphausiidae</taxon>
        <taxon>Meganyctiphanes</taxon>
    </lineage>
</organism>
<evidence type="ECO:0000313" key="3">
    <source>
        <dbReference type="Proteomes" id="UP001497623"/>
    </source>
</evidence>
<dbReference type="SUPFAM" id="SSF56672">
    <property type="entry name" value="DNA/RNA polymerases"/>
    <property type="match status" value="1"/>
</dbReference>
<proteinExistence type="predicted"/>
<evidence type="ECO:0000259" key="1">
    <source>
        <dbReference type="PROSITE" id="PS50878"/>
    </source>
</evidence>
<name>A0AAV2S5M5_MEGNR</name>
<dbReference type="InterPro" id="IPR043502">
    <property type="entry name" value="DNA/RNA_pol_sf"/>
</dbReference>
<reference evidence="2 3" key="1">
    <citation type="submission" date="2024-05" db="EMBL/GenBank/DDBJ databases">
        <authorList>
            <person name="Wallberg A."/>
        </authorList>
    </citation>
    <scope>NUCLEOTIDE SEQUENCE [LARGE SCALE GENOMIC DNA]</scope>
</reference>